<dbReference type="InterPro" id="IPR039123">
    <property type="entry name" value="PPTC7"/>
</dbReference>
<dbReference type="PANTHER" id="PTHR12320:SF1">
    <property type="entry name" value="PROTEIN PHOSPHATASE PTC7 HOMOLOG"/>
    <property type="match status" value="1"/>
</dbReference>
<dbReference type="RefSeq" id="XP_033595686.1">
    <property type="nucleotide sequence ID" value="XM_033747685.1"/>
</dbReference>
<keyword evidence="1" id="KW-0479">Metal-binding</keyword>
<dbReference type="PANTHER" id="PTHR12320">
    <property type="entry name" value="PROTEIN PHOSPHATASE 2C"/>
    <property type="match status" value="1"/>
</dbReference>
<reference evidence="4" key="1">
    <citation type="journal article" date="2020" name="Stud. Mycol.">
        <title>101 Dothideomycetes genomes: a test case for predicting lifestyles and emergence of pathogens.</title>
        <authorList>
            <person name="Haridas S."/>
            <person name="Albert R."/>
            <person name="Binder M."/>
            <person name="Bloem J."/>
            <person name="Labutti K."/>
            <person name="Salamov A."/>
            <person name="Andreopoulos B."/>
            <person name="Baker S."/>
            <person name="Barry K."/>
            <person name="Bills G."/>
            <person name="Bluhm B."/>
            <person name="Cannon C."/>
            <person name="Castanera R."/>
            <person name="Culley D."/>
            <person name="Daum C."/>
            <person name="Ezra D."/>
            <person name="Gonzalez J."/>
            <person name="Henrissat B."/>
            <person name="Kuo A."/>
            <person name="Liang C."/>
            <person name="Lipzen A."/>
            <person name="Lutzoni F."/>
            <person name="Magnuson J."/>
            <person name="Mondo S."/>
            <person name="Nolan M."/>
            <person name="Ohm R."/>
            <person name="Pangilinan J."/>
            <person name="Park H.-J."/>
            <person name="Ramirez L."/>
            <person name="Alfaro M."/>
            <person name="Sun H."/>
            <person name="Tritt A."/>
            <person name="Yoshinaga Y."/>
            <person name="Zwiers L.-H."/>
            <person name="Turgeon B."/>
            <person name="Goodwin S."/>
            <person name="Spatafora J."/>
            <person name="Crous P."/>
            <person name="Grigoriev I."/>
        </authorList>
    </citation>
    <scope>NUCLEOTIDE SEQUENCE</scope>
    <source>
        <strain evidence="4">CBS 121739</strain>
    </source>
</reference>
<dbReference type="Proteomes" id="UP000799437">
    <property type="component" value="Unassembled WGS sequence"/>
</dbReference>
<keyword evidence="5" id="KW-1185">Reference proteome</keyword>
<feature type="domain" description="PPM-type phosphatase" evidence="3">
    <location>
        <begin position="45"/>
        <end position="339"/>
    </location>
</feature>
<evidence type="ECO:0000256" key="2">
    <source>
        <dbReference type="SAM" id="MobiDB-lite"/>
    </source>
</evidence>
<evidence type="ECO:0000313" key="5">
    <source>
        <dbReference type="Proteomes" id="UP000799437"/>
    </source>
</evidence>
<evidence type="ECO:0000313" key="4">
    <source>
        <dbReference type="EMBL" id="KAF2753235.1"/>
    </source>
</evidence>
<keyword evidence="1" id="KW-0904">Protein phosphatase</keyword>
<comment type="cofactor">
    <cofactor evidence="1">
        <name>Mn(2+)</name>
        <dbReference type="ChEBI" id="CHEBI:29035"/>
    </cofactor>
</comment>
<evidence type="ECO:0000256" key="1">
    <source>
        <dbReference type="RuleBase" id="RU366020"/>
    </source>
</evidence>
<dbReference type="GeneID" id="54488739"/>
<accession>A0A6A6VSV6</accession>
<dbReference type="EMBL" id="ML996585">
    <property type="protein sequence ID" value="KAF2753235.1"/>
    <property type="molecule type" value="Genomic_DNA"/>
</dbReference>
<dbReference type="Gene3D" id="3.60.40.10">
    <property type="entry name" value="PPM-type phosphatase domain"/>
    <property type="match status" value="1"/>
</dbReference>
<feature type="compositionally biased region" description="Polar residues" evidence="2">
    <location>
        <begin position="49"/>
        <end position="59"/>
    </location>
</feature>
<dbReference type="AlphaFoldDB" id="A0A6A6VSV6"/>
<feature type="region of interest" description="Disordered" evidence="2">
    <location>
        <begin position="26"/>
        <end position="59"/>
    </location>
</feature>
<comment type="catalytic activity">
    <reaction evidence="1">
        <text>O-phospho-L-seryl-[protein] + H2O = L-seryl-[protein] + phosphate</text>
        <dbReference type="Rhea" id="RHEA:20629"/>
        <dbReference type="Rhea" id="RHEA-COMP:9863"/>
        <dbReference type="Rhea" id="RHEA-COMP:11604"/>
        <dbReference type="ChEBI" id="CHEBI:15377"/>
        <dbReference type="ChEBI" id="CHEBI:29999"/>
        <dbReference type="ChEBI" id="CHEBI:43474"/>
        <dbReference type="ChEBI" id="CHEBI:83421"/>
        <dbReference type="EC" id="3.1.3.16"/>
    </reaction>
</comment>
<keyword evidence="1" id="KW-0378">Hydrolase</keyword>
<keyword evidence="1" id="KW-0464">Manganese</keyword>
<gene>
    <name evidence="4" type="ORF">EJ05DRAFT_505243</name>
</gene>
<dbReference type="EC" id="3.1.3.16" evidence="1"/>
<dbReference type="GO" id="GO:0004722">
    <property type="term" value="F:protein serine/threonine phosphatase activity"/>
    <property type="evidence" value="ECO:0007669"/>
    <property type="project" value="UniProtKB-EC"/>
</dbReference>
<evidence type="ECO:0000259" key="3">
    <source>
        <dbReference type="PROSITE" id="PS51746"/>
    </source>
</evidence>
<dbReference type="SMART" id="SM00332">
    <property type="entry name" value="PP2Cc"/>
    <property type="match status" value="1"/>
</dbReference>
<comment type="cofactor">
    <cofactor evidence="1">
        <name>Mg(2+)</name>
        <dbReference type="ChEBI" id="CHEBI:18420"/>
    </cofactor>
</comment>
<organism evidence="4 5">
    <name type="scientific">Pseudovirgaria hyperparasitica</name>
    <dbReference type="NCBI Taxonomy" id="470096"/>
    <lineage>
        <taxon>Eukaryota</taxon>
        <taxon>Fungi</taxon>
        <taxon>Dikarya</taxon>
        <taxon>Ascomycota</taxon>
        <taxon>Pezizomycotina</taxon>
        <taxon>Dothideomycetes</taxon>
        <taxon>Dothideomycetes incertae sedis</taxon>
        <taxon>Acrospermales</taxon>
        <taxon>Acrospermaceae</taxon>
        <taxon>Pseudovirgaria</taxon>
    </lineage>
</organism>
<dbReference type="OrthoDB" id="60843at2759"/>
<dbReference type="SUPFAM" id="SSF81606">
    <property type="entry name" value="PP2C-like"/>
    <property type="match status" value="1"/>
</dbReference>
<dbReference type="PROSITE" id="PS51746">
    <property type="entry name" value="PPM_2"/>
    <property type="match status" value="1"/>
</dbReference>
<name>A0A6A6VSV6_9PEZI</name>
<dbReference type="InterPro" id="IPR001932">
    <property type="entry name" value="PPM-type_phosphatase-like_dom"/>
</dbReference>
<protein>
    <recommendedName>
        <fullName evidence="1">Protein phosphatase</fullName>
        <ecNumber evidence="1">3.1.3.16</ecNumber>
    </recommendedName>
</protein>
<keyword evidence="1" id="KW-0460">Magnesium</keyword>
<dbReference type="SMART" id="SM00331">
    <property type="entry name" value="PP2C_SIG"/>
    <property type="match status" value="1"/>
</dbReference>
<sequence>MDRSEPSLTYRISASYSAKNAQLDLNRNNFNHDENINTKPTLEDANGRLTKQNRPRSGQDSFFVSEVGSTGSTAFGVVDGVGGWVTSGVDPADFAHSLCDYMAISATGYVEGQSKKSIRPRDLMQSGYDKVMNDNTINAGGSTACIGVAHPNGALEVANLGDSGFVHIGRGKISFTSDAQTHAFNTPFQLSKIPRRMRAQMAMFGTESAFADNPKDSKVTMHDLSHGDILVLATDGVWDNLSPQDTLEIVSRYMIDNGAWTDSGAGITVSKKLGVATEQASGRQTLQSLIARAVTKEAKRAGLNARRDGPFAREVRRYYPAEKWHGGKPDDICVVVVIAVNPLESSTAKL</sequence>
<dbReference type="GO" id="GO:0046872">
    <property type="term" value="F:metal ion binding"/>
    <property type="evidence" value="ECO:0007669"/>
    <property type="project" value="UniProtKB-UniRule"/>
</dbReference>
<comment type="catalytic activity">
    <reaction evidence="1">
        <text>O-phospho-L-threonyl-[protein] + H2O = L-threonyl-[protein] + phosphate</text>
        <dbReference type="Rhea" id="RHEA:47004"/>
        <dbReference type="Rhea" id="RHEA-COMP:11060"/>
        <dbReference type="Rhea" id="RHEA-COMP:11605"/>
        <dbReference type="ChEBI" id="CHEBI:15377"/>
        <dbReference type="ChEBI" id="CHEBI:30013"/>
        <dbReference type="ChEBI" id="CHEBI:43474"/>
        <dbReference type="ChEBI" id="CHEBI:61977"/>
        <dbReference type="EC" id="3.1.3.16"/>
    </reaction>
</comment>
<feature type="compositionally biased region" description="Basic and acidic residues" evidence="2">
    <location>
        <begin position="30"/>
        <end position="46"/>
    </location>
</feature>
<comment type="similarity">
    <text evidence="1">Belongs to the PP2C family.</text>
</comment>
<proteinExistence type="inferred from homology"/>
<dbReference type="InterPro" id="IPR036457">
    <property type="entry name" value="PPM-type-like_dom_sf"/>
</dbReference>